<feature type="domain" description="Amine oxidase" evidence="4">
    <location>
        <begin position="17"/>
        <end position="512"/>
    </location>
</feature>
<comment type="function">
    <text evidence="1">Probable oxidoreductase that may play a role as regulator of mitochondrial function.</text>
</comment>
<dbReference type="SUPFAM" id="SSF51905">
    <property type="entry name" value="FAD/NAD(P)-binding domain"/>
    <property type="match status" value="1"/>
</dbReference>
<dbReference type="InterPro" id="IPR002937">
    <property type="entry name" value="Amino_oxidase"/>
</dbReference>
<proteinExistence type="predicted"/>
<evidence type="ECO:0000256" key="3">
    <source>
        <dbReference type="ARBA" id="ARBA00040298"/>
    </source>
</evidence>
<sequence length="531" mass="59316">MAANRYDALIIGGGHNGLVCGAYLAKAGLKTLVLERRPIFGGAAVTEEFTPGFRASIFSYVMSILHPRIIADLELKKFGLEVLPANDLFCPLWGDDYLVFSDDMKKTQENFARFSKKDAEVYPAFDAYLQEALQVVRKLLFATPVDPTQADWRHFKETAQLVWEYRKIGTRFYRILDLLTQSADAYLSQWFESDIVKAALAYYASIGTFAGPKTPGSAYVLLHHIMGEHAGAGGWGFIKGGMGRITQAIARSGARFGLEIRTDSPIREVLVEEGRAVGVVTEKGEDYRAPVVISNVDAKTLMTRLVAPRHLPEDYLRDIRGYRTFSTAFKINVACHRPPRYRSFDPAKTGFDYPTYVHIAPDIDYLERAYDDAKYGWYSQKPFVTPVVPTMRDDTLAPPGKHVVNLFGGHAPYELKGATWEQERDNFVNKVLDAIETFAPGWRDDIIDMQVLLAPDLERIVGLPQGHIFHGELAPDQIFFTRPAAHYADYRTPVRGLYVCGSSMHPGGGVSGIPGHNAAREVLKDRGKRLS</sequence>
<accession>A0ABU8XPL7</accession>
<evidence type="ECO:0000259" key="4">
    <source>
        <dbReference type="Pfam" id="PF01593"/>
    </source>
</evidence>
<name>A0ABU8XPL7_9PROT</name>
<dbReference type="Gene3D" id="3.50.50.60">
    <property type="entry name" value="FAD/NAD(P)-binding domain"/>
    <property type="match status" value="2"/>
</dbReference>
<dbReference type="RefSeq" id="WP_418158220.1">
    <property type="nucleotide sequence ID" value="NZ_JBBLZC010000003.1"/>
</dbReference>
<evidence type="ECO:0000256" key="1">
    <source>
        <dbReference type="ARBA" id="ARBA00037217"/>
    </source>
</evidence>
<dbReference type="PANTHER" id="PTHR10668">
    <property type="entry name" value="PHYTOENE DEHYDROGENASE"/>
    <property type="match status" value="1"/>
</dbReference>
<keyword evidence="6" id="KW-1185">Reference proteome</keyword>
<evidence type="ECO:0000256" key="2">
    <source>
        <dbReference type="ARBA" id="ARBA00038825"/>
    </source>
</evidence>
<comment type="caution">
    <text evidence="5">The sequence shown here is derived from an EMBL/GenBank/DDBJ whole genome shotgun (WGS) entry which is preliminary data.</text>
</comment>
<reference evidence="5 6" key="1">
    <citation type="submission" date="2024-01" db="EMBL/GenBank/DDBJ databases">
        <title>Multi-omics insights into the function and evolution of sodium benzoate biodegradation pathways in Benzoatithermus flavus gen. nov., sp. nov. from hot spring.</title>
        <authorList>
            <person name="Hu C.-J."/>
            <person name="Li W.-J."/>
        </authorList>
    </citation>
    <scope>NUCLEOTIDE SEQUENCE [LARGE SCALE GENOMIC DNA]</scope>
    <source>
        <strain evidence="5 6">SYSU G07066</strain>
    </source>
</reference>
<protein>
    <recommendedName>
        <fullName evidence="3">Pyridine nucleotide-disulfide oxidoreductase domain-containing protein 2</fullName>
    </recommendedName>
</protein>
<evidence type="ECO:0000313" key="5">
    <source>
        <dbReference type="EMBL" id="MEK0082368.1"/>
    </source>
</evidence>
<dbReference type="Pfam" id="PF01593">
    <property type="entry name" value="Amino_oxidase"/>
    <property type="match status" value="1"/>
</dbReference>
<organism evidence="5 6">
    <name type="scientific">Benzoatithermus flavus</name>
    <dbReference type="NCBI Taxonomy" id="3108223"/>
    <lineage>
        <taxon>Bacteria</taxon>
        <taxon>Pseudomonadati</taxon>
        <taxon>Pseudomonadota</taxon>
        <taxon>Alphaproteobacteria</taxon>
        <taxon>Geminicoccales</taxon>
        <taxon>Geminicoccaceae</taxon>
        <taxon>Benzoatithermus</taxon>
    </lineage>
</organism>
<evidence type="ECO:0000313" key="6">
    <source>
        <dbReference type="Proteomes" id="UP001375743"/>
    </source>
</evidence>
<comment type="subunit">
    <text evidence="2">Interacts with COX5B; this interaction may contribute to localize PYROXD2 to the inner face of the inner mitochondrial membrane.</text>
</comment>
<dbReference type="EMBL" id="JBBLZC010000003">
    <property type="protein sequence ID" value="MEK0082368.1"/>
    <property type="molecule type" value="Genomic_DNA"/>
</dbReference>
<gene>
    <name evidence="5" type="ORF">U1T56_04350</name>
</gene>
<dbReference type="Proteomes" id="UP001375743">
    <property type="component" value="Unassembled WGS sequence"/>
</dbReference>
<dbReference type="InterPro" id="IPR036188">
    <property type="entry name" value="FAD/NAD-bd_sf"/>
</dbReference>
<dbReference type="PANTHER" id="PTHR10668:SF103">
    <property type="entry name" value="PYRIDINE NUCLEOTIDE-DISULFIDE OXIDOREDUCTASE DOMAIN-CONTAINING PROTEIN 2"/>
    <property type="match status" value="1"/>
</dbReference>